<reference evidence="3" key="2">
    <citation type="submission" date="2019-11" db="UniProtKB">
        <authorList>
            <consortium name="WormBaseParasite"/>
        </authorList>
    </citation>
    <scope>IDENTIFICATION</scope>
    <source>
        <strain evidence="3">Puerto Rican</strain>
    </source>
</reference>
<accession>A0A5K4F5Q3</accession>
<dbReference type="Proteomes" id="UP000008854">
    <property type="component" value="Unassembled WGS sequence"/>
</dbReference>
<evidence type="ECO:0000256" key="1">
    <source>
        <dbReference type="SAM" id="SignalP"/>
    </source>
</evidence>
<protein>
    <submittedName>
        <fullName evidence="3">Secreted protein</fullName>
    </submittedName>
</protein>
<keyword evidence="1" id="KW-0732">Signal</keyword>
<sequence length="150" mass="16871">MAPSNIWMNLFLGICYAIDEVSLNQARNCFHQAVCLQTLDTTDATSECHCNQCIVWLVVSNLPKNATVEWQWITGPSSLSLVITSLNKVLSRESVIPSNTFMLFYRYDVNQLNVRELSILLNDNYTGFMLPVVKFADPSVTAVFVSVQSK</sequence>
<feature type="signal peptide" evidence="1">
    <location>
        <begin position="1"/>
        <end position="17"/>
    </location>
</feature>
<dbReference type="AlphaFoldDB" id="A0A5K4F5Q3"/>
<evidence type="ECO:0000313" key="2">
    <source>
        <dbReference type="Proteomes" id="UP000008854"/>
    </source>
</evidence>
<dbReference type="STRING" id="6183.A0A5K4F5Q3"/>
<feature type="chain" id="PRO_5024340186" evidence="1">
    <location>
        <begin position="18"/>
        <end position="150"/>
    </location>
</feature>
<organism evidence="2 3">
    <name type="scientific">Schistosoma mansoni</name>
    <name type="common">Blood fluke</name>
    <dbReference type="NCBI Taxonomy" id="6183"/>
    <lineage>
        <taxon>Eukaryota</taxon>
        <taxon>Metazoa</taxon>
        <taxon>Spiralia</taxon>
        <taxon>Lophotrochozoa</taxon>
        <taxon>Platyhelminthes</taxon>
        <taxon>Trematoda</taxon>
        <taxon>Digenea</taxon>
        <taxon>Strigeidida</taxon>
        <taxon>Schistosomatoidea</taxon>
        <taxon>Schistosomatidae</taxon>
        <taxon>Schistosoma</taxon>
    </lineage>
</organism>
<dbReference type="InParanoid" id="A0A5K4F5Q3"/>
<evidence type="ECO:0000313" key="3">
    <source>
        <dbReference type="WBParaSite" id="Smp_324060.1"/>
    </source>
</evidence>
<dbReference type="WBParaSite" id="Smp_324060.1">
    <property type="protein sequence ID" value="Smp_324060.1"/>
    <property type="gene ID" value="Smp_324060"/>
</dbReference>
<keyword evidence="2" id="KW-1185">Reference proteome</keyword>
<reference evidence="2" key="1">
    <citation type="journal article" date="2012" name="PLoS Negl. Trop. Dis.">
        <title>A systematically improved high quality genome and transcriptome of the human blood fluke Schistosoma mansoni.</title>
        <authorList>
            <person name="Protasio A.V."/>
            <person name="Tsai I.J."/>
            <person name="Babbage A."/>
            <person name="Nichol S."/>
            <person name="Hunt M."/>
            <person name="Aslett M.A."/>
            <person name="De Silva N."/>
            <person name="Velarde G.S."/>
            <person name="Anderson T.J."/>
            <person name="Clark R.C."/>
            <person name="Davidson C."/>
            <person name="Dillon G.P."/>
            <person name="Holroyd N.E."/>
            <person name="LoVerde P.T."/>
            <person name="Lloyd C."/>
            <person name="McQuillan J."/>
            <person name="Oliveira G."/>
            <person name="Otto T.D."/>
            <person name="Parker-Manuel S.J."/>
            <person name="Quail M.A."/>
            <person name="Wilson R.A."/>
            <person name="Zerlotini A."/>
            <person name="Dunne D.W."/>
            <person name="Berriman M."/>
        </authorList>
    </citation>
    <scope>NUCLEOTIDE SEQUENCE [LARGE SCALE GENOMIC DNA]</scope>
    <source>
        <strain evidence="2">Puerto Rican</strain>
    </source>
</reference>
<proteinExistence type="predicted"/>
<name>A0A5K4F5Q3_SCHMA</name>